<dbReference type="AlphaFoldDB" id="K9W0V9"/>
<protein>
    <submittedName>
        <fullName evidence="2">GAF domain protein</fullName>
    </submittedName>
</protein>
<evidence type="ECO:0000313" key="3">
    <source>
        <dbReference type="Proteomes" id="UP000010472"/>
    </source>
</evidence>
<evidence type="ECO:0000259" key="1">
    <source>
        <dbReference type="SMART" id="SM00065"/>
    </source>
</evidence>
<dbReference type="HOGENOM" id="CLU_315439_0_0_3"/>
<name>K9W0V9_9CYAN</name>
<proteinExistence type="predicted"/>
<accession>K9W0V9</accession>
<dbReference type="Gene3D" id="3.30.450.40">
    <property type="match status" value="3"/>
</dbReference>
<evidence type="ECO:0000313" key="2">
    <source>
        <dbReference type="EMBL" id="AFZ13392.1"/>
    </source>
</evidence>
<dbReference type="SMART" id="SM00065">
    <property type="entry name" value="GAF"/>
    <property type="match status" value="2"/>
</dbReference>
<organism evidence="2 3">
    <name type="scientific">Crinalium epipsammum PCC 9333</name>
    <dbReference type="NCBI Taxonomy" id="1173022"/>
    <lineage>
        <taxon>Bacteria</taxon>
        <taxon>Bacillati</taxon>
        <taxon>Cyanobacteriota</taxon>
        <taxon>Cyanophyceae</taxon>
        <taxon>Gomontiellales</taxon>
        <taxon>Gomontiellaceae</taxon>
        <taxon>Crinalium</taxon>
    </lineage>
</organism>
<dbReference type="RefSeq" id="WP_015203506.1">
    <property type="nucleotide sequence ID" value="NC_019753.1"/>
</dbReference>
<dbReference type="OrthoDB" id="567987at2"/>
<dbReference type="EMBL" id="CP003620">
    <property type="protein sequence ID" value="AFZ13392.1"/>
    <property type="molecule type" value="Genomic_DNA"/>
</dbReference>
<dbReference type="SUPFAM" id="SSF55781">
    <property type="entry name" value="GAF domain-like"/>
    <property type="match status" value="4"/>
</dbReference>
<sequence length="956" mass="107803">MGQQEIQTTYDKQLVTLGRVLQTIREEEKVETLTEATLDYLKGEFNYRLIWLGLYDRVEHRLVGKGGITPTGDVKFLKQKFSLAPGDLLEQVVIQLRPLSIPDLRTEGRAGEWGRAATEFGIQGTLVFPLRYKDRCFGVVMLGSHLWGTTPRTSEKAQLSLLFGGLATKLYQMEVEWQHASIKRPDQSLFQMLEQLQSLPTLANRLDVLVNTTHEFVAPTRTNLYWYSPDKRYFWQKVGNRQTARKLKDPDSSSPGLNVQDVSEFYLALAAGQTVAIGSSKSPLNAEVTGTLLSRFRARSILAAPVLVKGELVGFLAVEDNEARIWEDSETHYVRATAQIVVLIAGKEDVEAILQETQKDTNLIGEVASSMAEYPEPEIGIRQAAELILNRFGVERFLVLQAIEVASTVEYAVLYQQQPPKRSPLNAPLAALAYDSWQLIHESSEVLAIEDLEKDQRLGEWRESLLKLGMRSLLVCRTGNIQNNSLLIVAHGTSRTWNPTERRLVGIVAQQIGVLLKNLELQNITDNLLIANKTLQEGLTALLSGSADPKSFERAWIKYLAKLMASSFIGILGWMPQKPNQSKQKSLVLQSTVINDPRFGVANAPIPLSDPLIREAIATRGFIVRKLNELPAETSNWLKHNGTGQLLLIPLLSSSKTLPTGILLLVDSSENQWSPQILQSLETLVRQFTWLRQYRRLSNTMANDIRELEQLNWYKHRCLEMLHYAVASSVSQLLSEYSDQGQSNGDPTIKRMRATQILHNLESTLTPLSPLLNEEQWQTNPHVSAVLLGGLFKRLLRRVEPLFNQRQLTVMVKNIGSTSISANQLKLECILFDILLTACYKAKSGNRIDIWCRPLDAEAWNREQASRNLNQNNAEAGFIELLIADSQPNKTSSENLEFFANKDKNPQGVNINLIEQPPSRQLKICQIILRSWGGDAQFYQLENSHFLSRLIFKVER</sequence>
<feature type="domain" description="GAF" evidence="1">
    <location>
        <begin position="201"/>
        <end position="355"/>
    </location>
</feature>
<dbReference type="Pfam" id="PF01590">
    <property type="entry name" value="GAF"/>
    <property type="match status" value="1"/>
</dbReference>
<gene>
    <name evidence="2" type="ORF">Cri9333_2526</name>
</gene>
<dbReference type="Proteomes" id="UP000010472">
    <property type="component" value="Chromosome"/>
</dbReference>
<reference evidence="2 3" key="1">
    <citation type="submission" date="2012-06" db="EMBL/GenBank/DDBJ databases">
        <title>Finished chromosome of genome of Crinalium epipsammum PCC 9333.</title>
        <authorList>
            <consortium name="US DOE Joint Genome Institute"/>
            <person name="Gugger M."/>
            <person name="Coursin T."/>
            <person name="Rippka R."/>
            <person name="Tandeau De Marsac N."/>
            <person name="Huntemann M."/>
            <person name="Wei C.-L."/>
            <person name="Han J."/>
            <person name="Detter J.C."/>
            <person name="Han C."/>
            <person name="Tapia R."/>
            <person name="Davenport K."/>
            <person name="Daligault H."/>
            <person name="Erkkila T."/>
            <person name="Gu W."/>
            <person name="Munk A.C.C."/>
            <person name="Teshima H."/>
            <person name="Xu Y."/>
            <person name="Chain P."/>
            <person name="Chen A."/>
            <person name="Krypides N."/>
            <person name="Mavromatis K."/>
            <person name="Markowitz V."/>
            <person name="Szeto E."/>
            <person name="Ivanova N."/>
            <person name="Mikhailova N."/>
            <person name="Ovchinnikova G."/>
            <person name="Pagani I."/>
            <person name="Pati A."/>
            <person name="Goodwin L."/>
            <person name="Peters L."/>
            <person name="Pitluck S."/>
            <person name="Woyke T."/>
            <person name="Kerfeld C."/>
        </authorList>
    </citation>
    <scope>NUCLEOTIDE SEQUENCE [LARGE SCALE GENOMIC DNA]</scope>
    <source>
        <strain evidence="2 3">PCC 9333</strain>
    </source>
</reference>
<dbReference type="eggNOG" id="COG2203">
    <property type="taxonomic scope" value="Bacteria"/>
</dbReference>
<feature type="domain" description="GAF" evidence="1">
    <location>
        <begin position="29"/>
        <end position="180"/>
    </location>
</feature>
<dbReference type="PATRIC" id="fig|1173022.3.peg.2732"/>
<keyword evidence="3" id="KW-1185">Reference proteome</keyword>
<dbReference type="KEGG" id="cep:Cri9333_2526"/>
<dbReference type="InterPro" id="IPR029016">
    <property type="entry name" value="GAF-like_dom_sf"/>
</dbReference>
<dbReference type="eggNOG" id="COG3605">
    <property type="taxonomic scope" value="Bacteria"/>
</dbReference>
<dbReference type="InterPro" id="IPR003018">
    <property type="entry name" value="GAF"/>
</dbReference>